<protein>
    <submittedName>
        <fullName evidence="1">Competence protein ComFB</fullName>
    </submittedName>
</protein>
<comment type="caution">
    <text evidence="1">The sequence shown here is derived from an EMBL/GenBank/DDBJ whole genome shotgun (WGS) entry which is preliminary data.</text>
</comment>
<dbReference type="Proteomes" id="UP000242881">
    <property type="component" value="Unassembled WGS sequence"/>
</dbReference>
<organism evidence="1 2">
    <name type="scientific">Calditerrivibrio nitroreducens</name>
    <dbReference type="NCBI Taxonomy" id="477976"/>
    <lineage>
        <taxon>Bacteria</taxon>
        <taxon>Pseudomonadati</taxon>
        <taxon>Deferribacterota</taxon>
        <taxon>Deferribacteres</taxon>
        <taxon>Deferribacterales</taxon>
        <taxon>Calditerrivibrionaceae</taxon>
    </lineage>
</organism>
<evidence type="ECO:0000313" key="2">
    <source>
        <dbReference type="Proteomes" id="UP000242881"/>
    </source>
</evidence>
<gene>
    <name evidence="1" type="ORF">C0187_06235</name>
</gene>
<accession>A0A2J6WHK5</accession>
<dbReference type="AlphaFoldDB" id="A0A2J6WHK5"/>
<name>A0A2J6WHK5_9BACT</name>
<evidence type="ECO:0000313" key="1">
    <source>
        <dbReference type="EMBL" id="PMP69830.1"/>
    </source>
</evidence>
<sequence length="93" mass="10894">MSKINQYDIEQLKNVNEKRVWDLLADYLDQDDSVCTCSICILDIAAIVLNSIPPHYQTYEESFDEARKKVSDELIIEKIKLAVERVKKYPHHL</sequence>
<dbReference type="InterPro" id="IPR019657">
    <property type="entry name" value="ComFB"/>
</dbReference>
<dbReference type="Pfam" id="PF10719">
    <property type="entry name" value="ComFB"/>
    <property type="match status" value="1"/>
</dbReference>
<reference evidence="1 2" key="1">
    <citation type="submission" date="2018-01" db="EMBL/GenBank/DDBJ databases">
        <title>Metagenomic assembled genomes from two thermal pools in the Uzon Caldera, Kamchatka, Russia.</title>
        <authorList>
            <person name="Wilkins L."/>
            <person name="Ettinger C."/>
        </authorList>
    </citation>
    <scope>NUCLEOTIDE SEQUENCE [LARGE SCALE GENOMIC DNA]</scope>
    <source>
        <strain evidence="1">ZAV-05</strain>
    </source>
</reference>
<dbReference type="EMBL" id="PNIN01000062">
    <property type="protein sequence ID" value="PMP69830.1"/>
    <property type="molecule type" value="Genomic_DNA"/>
</dbReference>
<dbReference type="RefSeq" id="WP_424605574.1">
    <property type="nucleotide sequence ID" value="NZ_JBNAVA010000005.1"/>
</dbReference>
<proteinExistence type="predicted"/>